<gene>
    <name evidence="2" type="ORF">H310_03211</name>
</gene>
<dbReference type="OrthoDB" id="196393at2759"/>
<dbReference type="EMBL" id="KI913956">
    <property type="protein sequence ID" value="ETW05446.1"/>
    <property type="molecule type" value="Genomic_DNA"/>
</dbReference>
<evidence type="ECO:0000313" key="2">
    <source>
        <dbReference type="EMBL" id="ETW05446.1"/>
    </source>
</evidence>
<name>A0A024UGC7_9STRA</name>
<organism evidence="2">
    <name type="scientific">Aphanomyces invadans</name>
    <dbReference type="NCBI Taxonomy" id="157072"/>
    <lineage>
        <taxon>Eukaryota</taxon>
        <taxon>Sar</taxon>
        <taxon>Stramenopiles</taxon>
        <taxon>Oomycota</taxon>
        <taxon>Saprolegniomycetes</taxon>
        <taxon>Saprolegniales</taxon>
        <taxon>Verrucalvaceae</taxon>
        <taxon>Aphanomyces</taxon>
    </lineage>
</organism>
<proteinExistence type="inferred from homology"/>
<dbReference type="STRING" id="157072.A0A024UGC7"/>
<dbReference type="GeneID" id="20080261"/>
<accession>A0A024UGC7</accession>
<dbReference type="Pfam" id="PF14753">
    <property type="entry name" value="FAM221"/>
    <property type="match status" value="1"/>
</dbReference>
<dbReference type="VEuPathDB" id="FungiDB:H310_03211"/>
<comment type="similarity">
    <text evidence="1">Belongs to the FAM221 family.</text>
</comment>
<dbReference type="InterPro" id="IPR026755">
    <property type="entry name" value="Fam221a/b"/>
</dbReference>
<evidence type="ECO:0000256" key="1">
    <source>
        <dbReference type="ARBA" id="ARBA00011026"/>
    </source>
</evidence>
<reference evidence="2" key="1">
    <citation type="submission" date="2013-12" db="EMBL/GenBank/DDBJ databases">
        <title>The Genome Sequence of Aphanomyces invadans NJM9701.</title>
        <authorList>
            <consortium name="The Broad Institute Genomics Platform"/>
            <person name="Russ C."/>
            <person name="Tyler B."/>
            <person name="van West P."/>
            <person name="Dieguez-Uribeondo J."/>
            <person name="Young S.K."/>
            <person name="Zeng Q."/>
            <person name="Gargeya S."/>
            <person name="Fitzgerald M."/>
            <person name="Abouelleil A."/>
            <person name="Alvarado L."/>
            <person name="Chapman S.B."/>
            <person name="Gainer-Dewar J."/>
            <person name="Goldberg J."/>
            <person name="Griggs A."/>
            <person name="Gujja S."/>
            <person name="Hansen M."/>
            <person name="Howarth C."/>
            <person name="Imamovic A."/>
            <person name="Ireland A."/>
            <person name="Larimer J."/>
            <person name="McCowan C."/>
            <person name="Murphy C."/>
            <person name="Pearson M."/>
            <person name="Poon T.W."/>
            <person name="Priest M."/>
            <person name="Roberts A."/>
            <person name="Saif S."/>
            <person name="Shea T."/>
            <person name="Sykes S."/>
            <person name="Wortman J."/>
            <person name="Nusbaum C."/>
            <person name="Birren B."/>
        </authorList>
    </citation>
    <scope>NUCLEOTIDE SEQUENCE [LARGE SCALE GENOMIC DNA]</scope>
    <source>
        <strain evidence="2">NJM9701</strain>
    </source>
</reference>
<protein>
    <submittedName>
        <fullName evidence="2">Uncharacterized protein</fullName>
    </submittedName>
</protein>
<dbReference type="RefSeq" id="XP_008865223.1">
    <property type="nucleotide sequence ID" value="XM_008867001.1"/>
</dbReference>
<dbReference type="AlphaFoldDB" id="A0A024UGC7"/>
<sequence length="113" mass="12825">MEYLLPEHVLMRKSFQKVVVTCGNRLKDHPSLSTDTRVKDKATFNAFACTSAKCPCRSLFYIVAEGAWVLRCRCKHKHIDHDATASFDPGDVFKQVVDWLPGRFLGIQAEPLD</sequence>